<dbReference type="PANTHER" id="PTHR36156">
    <property type="entry name" value="SLR2101 PROTEIN"/>
    <property type="match status" value="1"/>
</dbReference>
<proteinExistence type="predicted"/>
<dbReference type="InterPro" id="IPR047142">
    <property type="entry name" value="OryJ/VirC-like"/>
</dbReference>
<dbReference type="InterPro" id="IPR013096">
    <property type="entry name" value="Cupin_2"/>
</dbReference>
<reference evidence="2" key="1">
    <citation type="journal article" date="2014" name="PLoS Genet.">
        <title>Signature Gene Expression Reveals Novel Clues to the Molecular Mechanisms of Dimorphic Transition in Penicillium marneffei.</title>
        <authorList>
            <person name="Yang E."/>
            <person name="Wang G."/>
            <person name="Cai J."/>
            <person name="Woo P.C."/>
            <person name="Lau S.K."/>
            <person name="Yuen K.-Y."/>
            <person name="Chow W.-N."/>
            <person name="Lin X."/>
        </authorList>
    </citation>
    <scope>NUCLEOTIDE SEQUENCE [LARGE SCALE GENOMIC DNA]</scope>
    <source>
        <strain evidence="2">PM1</strain>
    </source>
</reference>
<dbReference type="InterPro" id="IPR014710">
    <property type="entry name" value="RmlC-like_jellyroll"/>
</dbReference>
<dbReference type="InterPro" id="IPR011051">
    <property type="entry name" value="RmlC_Cupin_sf"/>
</dbReference>
<dbReference type="Gene3D" id="2.60.120.10">
    <property type="entry name" value="Jelly Rolls"/>
    <property type="match status" value="1"/>
</dbReference>
<sequence>MNLGSFIYHERNLNMSMFPDPRRIVTGHDDKGRSIVVADSTITCEPTPVKCNFAVLYETHQFPASNNEWVDPITTRTTDLSNKDGVVLRVVDFPPNTATVLTRLAQIYHRTVSLDFGILHEGEITCHLDDGVRIDMKAGDVCVQRGTIHGWTNYTDKPARVYFILTAAEPVKINGQELGSDGFKREEVESGGK</sequence>
<dbReference type="Pfam" id="PF07883">
    <property type="entry name" value="Cupin_2"/>
    <property type="match status" value="1"/>
</dbReference>
<dbReference type="CDD" id="cd02231">
    <property type="entry name" value="cupin_BLL6423-like"/>
    <property type="match status" value="1"/>
</dbReference>
<accession>A0A093VLM7</accession>
<dbReference type="PANTHER" id="PTHR36156:SF2">
    <property type="entry name" value="CUPIN TYPE-2 DOMAIN-CONTAINING PROTEIN"/>
    <property type="match status" value="1"/>
</dbReference>
<dbReference type="EMBL" id="JPOX01000002">
    <property type="protein sequence ID" value="KFX53105.1"/>
    <property type="molecule type" value="Genomic_DNA"/>
</dbReference>
<feature type="domain" description="Cupin type-2" evidence="1">
    <location>
        <begin position="108"/>
        <end position="164"/>
    </location>
</feature>
<comment type="caution">
    <text evidence="2">The sequence shown here is derived from an EMBL/GenBank/DDBJ whole genome shotgun (WGS) entry which is preliminary data.</text>
</comment>
<evidence type="ECO:0000313" key="2">
    <source>
        <dbReference type="EMBL" id="KFX53105.1"/>
    </source>
</evidence>
<evidence type="ECO:0000259" key="1">
    <source>
        <dbReference type="Pfam" id="PF07883"/>
    </source>
</evidence>
<organism evidence="2">
    <name type="scientific">Talaromyces marneffei PM1</name>
    <dbReference type="NCBI Taxonomy" id="1077442"/>
    <lineage>
        <taxon>Eukaryota</taxon>
        <taxon>Fungi</taxon>
        <taxon>Dikarya</taxon>
        <taxon>Ascomycota</taxon>
        <taxon>Pezizomycotina</taxon>
        <taxon>Eurotiomycetes</taxon>
        <taxon>Eurotiomycetidae</taxon>
        <taxon>Eurotiales</taxon>
        <taxon>Trichocomaceae</taxon>
        <taxon>Talaromyces</taxon>
        <taxon>Talaromyces sect. Talaromyces</taxon>
    </lineage>
</organism>
<dbReference type="Gene3D" id="2.20.70.150">
    <property type="match status" value="1"/>
</dbReference>
<dbReference type="SUPFAM" id="SSF51182">
    <property type="entry name" value="RmlC-like cupins"/>
    <property type="match status" value="1"/>
</dbReference>
<gene>
    <name evidence="2" type="ORF">GQ26_0024380</name>
</gene>
<name>A0A093VLM7_TALMA</name>
<protein>
    <recommendedName>
        <fullName evidence="1">Cupin type-2 domain-containing protein</fullName>
    </recommendedName>
</protein>
<dbReference type="AlphaFoldDB" id="A0A093VLM7"/>